<evidence type="ECO:0000259" key="6">
    <source>
        <dbReference type="PROSITE" id="PS50995"/>
    </source>
</evidence>
<dbReference type="PRINTS" id="PR00598">
    <property type="entry name" value="HTHMARR"/>
</dbReference>
<evidence type="ECO:0000313" key="8">
    <source>
        <dbReference type="Proteomes" id="UP000543030"/>
    </source>
</evidence>
<keyword evidence="4 7" id="KW-0238">DNA-binding</keyword>
<feature type="domain" description="HTH marR-type" evidence="6">
    <location>
        <begin position="1"/>
        <end position="142"/>
    </location>
</feature>
<dbReference type="InterPro" id="IPR000835">
    <property type="entry name" value="HTH_MarR-typ"/>
</dbReference>
<keyword evidence="2" id="KW-0963">Cytoplasm</keyword>
<protein>
    <submittedName>
        <fullName evidence="7">DNA-binding MarR family transcriptional regulator</fullName>
    </submittedName>
</protein>
<dbReference type="AlphaFoldDB" id="A0A840RLK5"/>
<dbReference type="InterPro" id="IPR036388">
    <property type="entry name" value="WH-like_DNA-bd_sf"/>
</dbReference>
<evidence type="ECO:0000313" key="7">
    <source>
        <dbReference type="EMBL" id="MBB5193484.1"/>
    </source>
</evidence>
<evidence type="ECO:0000256" key="4">
    <source>
        <dbReference type="ARBA" id="ARBA00023125"/>
    </source>
</evidence>
<evidence type="ECO:0000256" key="2">
    <source>
        <dbReference type="ARBA" id="ARBA00022490"/>
    </source>
</evidence>
<name>A0A840RLK5_9NEIS</name>
<dbReference type="GO" id="GO:0003677">
    <property type="term" value="F:DNA binding"/>
    <property type="evidence" value="ECO:0007669"/>
    <property type="project" value="UniProtKB-KW"/>
</dbReference>
<dbReference type="InterPro" id="IPR039422">
    <property type="entry name" value="MarR/SlyA-like"/>
</dbReference>
<dbReference type="SMART" id="SM00347">
    <property type="entry name" value="HTH_MARR"/>
    <property type="match status" value="1"/>
</dbReference>
<keyword evidence="3" id="KW-0805">Transcription regulation</keyword>
<dbReference type="PANTHER" id="PTHR33164:SF5">
    <property type="entry name" value="ORGANIC HYDROPEROXIDE RESISTANCE TRANSCRIPTIONAL REGULATOR"/>
    <property type="match status" value="1"/>
</dbReference>
<reference evidence="7 8" key="1">
    <citation type="submission" date="2020-08" db="EMBL/GenBank/DDBJ databases">
        <title>Genomic Encyclopedia of Type Strains, Phase IV (KMG-IV): sequencing the most valuable type-strain genomes for metagenomic binning, comparative biology and taxonomic classification.</title>
        <authorList>
            <person name="Goeker M."/>
        </authorList>
    </citation>
    <scope>NUCLEOTIDE SEQUENCE [LARGE SCALE GENOMIC DNA]</scope>
    <source>
        <strain evidence="7 8">DSM 18233</strain>
    </source>
</reference>
<comment type="subcellular location">
    <subcellularLocation>
        <location evidence="1">Cytoplasm</location>
    </subcellularLocation>
</comment>
<proteinExistence type="predicted"/>
<gene>
    <name evidence="7" type="ORF">HNQ50_004241</name>
</gene>
<keyword evidence="5" id="KW-0804">Transcription</keyword>
<dbReference type="Proteomes" id="UP000543030">
    <property type="component" value="Unassembled WGS sequence"/>
</dbReference>
<dbReference type="PANTHER" id="PTHR33164">
    <property type="entry name" value="TRANSCRIPTIONAL REGULATOR, MARR FAMILY"/>
    <property type="match status" value="1"/>
</dbReference>
<dbReference type="GO" id="GO:0003700">
    <property type="term" value="F:DNA-binding transcription factor activity"/>
    <property type="evidence" value="ECO:0007669"/>
    <property type="project" value="InterPro"/>
</dbReference>
<organism evidence="7 8">
    <name type="scientific">Silvimonas terrae</name>
    <dbReference type="NCBI Taxonomy" id="300266"/>
    <lineage>
        <taxon>Bacteria</taxon>
        <taxon>Pseudomonadati</taxon>
        <taxon>Pseudomonadota</taxon>
        <taxon>Betaproteobacteria</taxon>
        <taxon>Neisseriales</taxon>
        <taxon>Chitinibacteraceae</taxon>
        <taxon>Silvimonas</taxon>
    </lineage>
</organism>
<comment type="caution">
    <text evidence="7">The sequence shown here is derived from an EMBL/GenBank/DDBJ whole genome shotgun (WGS) entry which is preliminary data.</text>
</comment>
<sequence>MSDLLKLDQQLCFPLYAASNLMTRLYRPLLEDLDLTYPQYLVMLALWETAPRSVGDLGKQLFLDTGTLTPLLKRLQTRGLISRQRDPGDERRVVVDLTAEGKALKEKAEAVPRGLLCALPLPLEDVVDIRDRLQHFLHLLASADPRNQG</sequence>
<dbReference type="InterPro" id="IPR055166">
    <property type="entry name" value="Transc_reg_Sar_Rot_HTH"/>
</dbReference>
<dbReference type="Pfam" id="PF22381">
    <property type="entry name" value="Staph_reg_Sar_Rot"/>
    <property type="match status" value="1"/>
</dbReference>
<dbReference type="SUPFAM" id="SSF46785">
    <property type="entry name" value="Winged helix' DNA-binding domain"/>
    <property type="match status" value="1"/>
</dbReference>
<evidence type="ECO:0000256" key="1">
    <source>
        <dbReference type="ARBA" id="ARBA00004496"/>
    </source>
</evidence>
<dbReference type="Gene3D" id="1.10.10.10">
    <property type="entry name" value="Winged helix-like DNA-binding domain superfamily/Winged helix DNA-binding domain"/>
    <property type="match status" value="1"/>
</dbReference>
<dbReference type="PROSITE" id="PS50995">
    <property type="entry name" value="HTH_MARR_2"/>
    <property type="match status" value="1"/>
</dbReference>
<dbReference type="FunFam" id="1.10.10.10:FF:000163">
    <property type="entry name" value="MarR family transcriptional regulator"/>
    <property type="match status" value="1"/>
</dbReference>
<dbReference type="RefSeq" id="WP_184103120.1">
    <property type="nucleotide sequence ID" value="NZ_JACHHN010000011.1"/>
</dbReference>
<dbReference type="InterPro" id="IPR036390">
    <property type="entry name" value="WH_DNA-bd_sf"/>
</dbReference>
<keyword evidence="8" id="KW-1185">Reference proteome</keyword>
<dbReference type="GO" id="GO:0006950">
    <property type="term" value="P:response to stress"/>
    <property type="evidence" value="ECO:0007669"/>
    <property type="project" value="TreeGrafter"/>
</dbReference>
<evidence type="ECO:0000256" key="3">
    <source>
        <dbReference type="ARBA" id="ARBA00023015"/>
    </source>
</evidence>
<evidence type="ECO:0000256" key="5">
    <source>
        <dbReference type="ARBA" id="ARBA00023163"/>
    </source>
</evidence>
<accession>A0A840RLK5</accession>
<dbReference type="GO" id="GO:0005737">
    <property type="term" value="C:cytoplasm"/>
    <property type="evidence" value="ECO:0007669"/>
    <property type="project" value="UniProtKB-SubCell"/>
</dbReference>
<dbReference type="EMBL" id="JACHHN010000011">
    <property type="protein sequence ID" value="MBB5193484.1"/>
    <property type="molecule type" value="Genomic_DNA"/>
</dbReference>